<dbReference type="Proteomes" id="UP000324897">
    <property type="component" value="Chromosome 7"/>
</dbReference>
<dbReference type="GO" id="GO:0005385">
    <property type="term" value="F:zinc ion transmembrane transporter activity"/>
    <property type="evidence" value="ECO:0007669"/>
    <property type="project" value="TreeGrafter"/>
</dbReference>
<proteinExistence type="predicted"/>
<evidence type="ECO:0000256" key="3">
    <source>
        <dbReference type="ARBA" id="ARBA00022989"/>
    </source>
</evidence>
<comment type="subcellular location">
    <subcellularLocation>
        <location evidence="1">Cell membrane</location>
        <topology evidence="1">Multi-pass membrane protein</topology>
    </subcellularLocation>
</comment>
<name>A0A5J9U1G3_9POAL</name>
<dbReference type="Gramene" id="TVU17395">
    <property type="protein sequence ID" value="TVU17395"/>
    <property type="gene ID" value="EJB05_33430"/>
</dbReference>
<feature type="non-terminal residue" evidence="6">
    <location>
        <position position="1"/>
    </location>
</feature>
<dbReference type="EMBL" id="RWGY01000029">
    <property type="protein sequence ID" value="TVU17395.1"/>
    <property type="molecule type" value="Genomic_DNA"/>
</dbReference>
<accession>A0A5J9U1G3</accession>
<keyword evidence="7" id="KW-1185">Reference proteome</keyword>
<feature type="transmembrane region" description="Helical" evidence="5">
    <location>
        <begin position="334"/>
        <end position="366"/>
    </location>
</feature>
<dbReference type="OrthoDB" id="448280at2759"/>
<dbReference type="Pfam" id="PF02535">
    <property type="entry name" value="Zip"/>
    <property type="match status" value="2"/>
</dbReference>
<evidence type="ECO:0000256" key="1">
    <source>
        <dbReference type="ARBA" id="ARBA00004651"/>
    </source>
</evidence>
<dbReference type="AlphaFoldDB" id="A0A5J9U1G3"/>
<feature type="transmembrane region" description="Helical" evidence="5">
    <location>
        <begin position="105"/>
        <end position="126"/>
    </location>
</feature>
<evidence type="ECO:0000256" key="2">
    <source>
        <dbReference type="ARBA" id="ARBA00022692"/>
    </source>
</evidence>
<keyword evidence="4 5" id="KW-0472">Membrane</keyword>
<comment type="caution">
    <text evidence="6">The sequence shown here is derived from an EMBL/GenBank/DDBJ whole genome shotgun (WGS) entry which is preliminary data.</text>
</comment>
<feature type="transmembrane region" description="Helical" evidence="5">
    <location>
        <begin position="63"/>
        <end position="85"/>
    </location>
</feature>
<feature type="transmembrane region" description="Helical" evidence="5">
    <location>
        <begin position="269"/>
        <end position="288"/>
    </location>
</feature>
<feature type="transmembrane region" description="Helical" evidence="5">
    <location>
        <begin position="421"/>
        <end position="439"/>
    </location>
</feature>
<evidence type="ECO:0000313" key="7">
    <source>
        <dbReference type="Proteomes" id="UP000324897"/>
    </source>
</evidence>
<reference evidence="6 7" key="1">
    <citation type="journal article" date="2019" name="Sci. Rep.">
        <title>A high-quality genome of Eragrostis curvula grass provides insights into Poaceae evolution and supports new strategies to enhance forage quality.</title>
        <authorList>
            <person name="Carballo J."/>
            <person name="Santos B.A.C.M."/>
            <person name="Zappacosta D."/>
            <person name="Garbus I."/>
            <person name="Selva J.P."/>
            <person name="Gallo C.A."/>
            <person name="Diaz A."/>
            <person name="Albertini E."/>
            <person name="Caccamo M."/>
            <person name="Echenique V."/>
        </authorList>
    </citation>
    <scope>NUCLEOTIDE SEQUENCE [LARGE SCALE GENOMIC DNA]</scope>
    <source>
        <strain evidence="7">cv. Victoria</strain>
        <tissue evidence="6">Leaf</tissue>
    </source>
</reference>
<feature type="transmembrane region" description="Helical" evidence="5">
    <location>
        <begin position="231"/>
        <end position="249"/>
    </location>
</feature>
<organism evidence="6 7">
    <name type="scientific">Eragrostis curvula</name>
    <name type="common">weeping love grass</name>
    <dbReference type="NCBI Taxonomy" id="38414"/>
    <lineage>
        <taxon>Eukaryota</taxon>
        <taxon>Viridiplantae</taxon>
        <taxon>Streptophyta</taxon>
        <taxon>Embryophyta</taxon>
        <taxon>Tracheophyta</taxon>
        <taxon>Spermatophyta</taxon>
        <taxon>Magnoliopsida</taxon>
        <taxon>Liliopsida</taxon>
        <taxon>Poales</taxon>
        <taxon>Poaceae</taxon>
        <taxon>PACMAD clade</taxon>
        <taxon>Chloridoideae</taxon>
        <taxon>Eragrostideae</taxon>
        <taxon>Eragrostidinae</taxon>
        <taxon>Eragrostis</taxon>
    </lineage>
</organism>
<feature type="transmembrane region" description="Helical" evidence="5">
    <location>
        <begin position="378"/>
        <end position="401"/>
    </location>
</feature>
<dbReference type="PANTHER" id="PTHR11040">
    <property type="entry name" value="ZINC/IRON TRANSPORTER"/>
    <property type="match status" value="1"/>
</dbReference>
<gene>
    <name evidence="6" type="ORF">EJB05_33430</name>
</gene>
<evidence type="ECO:0000313" key="6">
    <source>
        <dbReference type="EMBL" id="TVU17395.1"/>
    </source>
</evidence>
<dbReference type="GO" id="GO:0005886">
    <property type="term" value="C:plasma membrane"/>
    <property type="evidence" value="ECO:0007669"/>
    <property type="project" value="UniProtKB-SubCell"/>
</dbReference>
<feature type="transmembrane region" description="Helical" evidence="5">
    <location>
        <begin position="30"/>
        <end position="51"/>
    </location>
</feature>
<keyword evidence="2 5" id="KW-0812">Transmembrane</keyword>
<keyword evidence="3 5" id="KW-1133">Transmembrane helix</keyword>
<sequence length="440" mass="46170">MSGTGCLSAAGQAALSRACRDGAAAARLKTGSLLAILVASAVGICLPVALTRAFRGRAGYARGLLLVKCYAAGVILSTSLVHVLPDAQAALADCAVASRRPWRDFPFSGLFTLFGALLALLVDLSASSHLEAHGHLAGEMSPRKRAFVDDHDDPAPHFSATANGGDTDRDDVALFGAKKGGPALVRSDEVSVVGGGGCHGGGHQVQLEVGEGEGEGEEEEARKKQKMVSKVLEIGIVFHSVIIGVTMGMSQDVCAIRPLVVALSFHQVFEGMGLGGCIAQIKLAIYYFNSELERLADITVSARWGIFLIELDLISALCAPEPLYNFRMILGGRILVAGFGMATVGYMCIMFSVTTPLGILLGMAVFHMTGYDDSSPNALIMEGILGSLSAGVLIYMALVDLISLDFFHNKMMSSSVKLKKASYIALVLGSASMSVLALWA</sequence>
<evidence type="ECO:0000256" key="4">
    <source>
        <dbReference type="ARBA" id="ARBA00023136"/>
    </source>
</evidence>
<protein>
    <submittedName>
        <fullName evidence="6">Uncharacterized protein</fullName>
    </submittedName>
</protein>
<evidence type="ECO:0000256" key="5">
    <source>
        <dbReference type="SAM" id="Phobius"/>
    </source>
</evidence>
<dbReference type="InterPro" id="IPR003689">
    <property type="entry name" value="ZIP"/>
</dbReference>
<dbReference type="PANTHER" id="PTHR11040:SF26">
    <property type="entry name" value="ZINC TRANSPORTER 6, CHLOROPLASTIC"/>
    <property type="match status" value="1"/>
</dbReference>